<keyword evidence="2" id="KW-1185">Reference proteome</keyword>
<evidence type="ECO:0000313" key="1">
    <source>
        <dbReference type="EMBL" id="MCI49059.1"/>
    </source>
</evidence>
<reference evidence="1 2" key="1">
    <citation type="journal article" date="2018" name="Front. Plant Sci.">
        <title>Red Clover (Trifolium pratense) and Zigzag Clover (T. medium) - A Picture of Genomic Similarities and Differences.</title>
        <authorList>
            <person name="Dluhosova J."/>
            <person name="Istvanek J."/>
            <person name="Nedelnik J."/>
            <person name="Repkova J."/>
        </authorList>
    </citation>
    <scope>NUCLEOTIDE SEQUENCE [LARGE SCALE GENOMIC DNA]</scope>
    <source>
        <strain evidence="2">cv. 10/8</strain>
        <tissue evidence="1">Leaf</tissue>
    </source>
</reference>
<proteinExistence type="predicted"/>
<name>A0A392SK75_9FABA</name>
<accession>A0A392SK75</accession>
<comment type="caution">
    <text evidence="1">The sequence shown here is derived from an EMBL/GenBank/DDBJ whole genome shotgun (WGS) entry which is preliminary data.</text>
</comment>
<sequence>MVFNKTDDTRVLSEVHLLTTFKLDEDEEWKSATC</sequence>
<organism evidence="1 2">
    <name type="scientific">Trifolium medium</name>
    <dbReference type="NCBI Taxonomy" id="97028"/>
    <lineage>
        <taxon>Eukaryota</taxon>
        <taxon>Viridiplantae</taxon>
        <taxon>Streptophyta</taxon>
        <taxon>Embryophyta</taxon>
        <taxon>Tracheophyta</taxon>
        <taxon>Spermatophyta</taxon>
        <taxon>Magnoliopsida</taxon>
        <taxon>eudicotyledons</taxon>
        <taxon>Gunneridae</taxon>
        <taxon>Pentapetalae</taxon>
        <taxon>rosids</taxon>
        <taxon>fabids</taxon>
        <taxon>Fabales</taxon>
        <taxon>Fabaceae</taxon>
        <taxon>Papilionoideae</taxon>
        <taxon>50 kb inversion clade</taxon>
        <taxon>NPAAA clade</taxon>
        <taxon>Hologalegina</taxon>
        <taxon>IRL clade</taxon>
        <taxon>Trifolieae</taxon>
        <taxon>Trifolium</taxon>
    </lineage>
</organism>
<feature type="non-terminal residue" evidence="1">
    <location>
        <position position="34"/>
    </location>
</feature>
<evidence type="ECO:0000313" key="2">
    <source>
        <dbReference type="Proteomes" id="UP000265520"/>
    </source>
</evidence>
<dbReference type="Proteomes" id="UP000265520">
    <property type="component" value="Unassembled WGS sequence"/>
</dbReference>
<dbReference type="EMBL" id="LXQA010395328">
    <property type="protein sequence ID" value="MCI49059.1"/>
    <property type="molecule type" value="Genomic_DNA"/>
</dbReference>
<protein>
    <submittedName>
        <fullName evidence="1">Uncharacterized protein</fullName>
    </submittedName>
</protein>
<dbReference type="AlphaFoldDB" id="A0A392SK75"/>